<keyword evidence="1" id="KW-1133">Transmembrane helix</keyword>
<dbReference type="GO" id="GO:0004175">
    <property type="term" value="F:endopeptidase activity"/>
    <property type="evidence" value="ECO:0007669"/>
    <property type="project" value="UniProtKB-ARBA"/>
</dbReference>
<dbReference type="OrthoDB" id="597728at2"/>
<comment type="caution">
    <text evidence="3">The sequence shown here is derived from an EMBL/GenBank/DDBJ whole genome shotgun (WGS) entry which is preliminary data.</text>
</comment>
<feature type="transmembrane region" description="Helical" evidence="1">
    <location>
        <begin position="20"/>
        <end position="38"/>
    </location>
</feature>
<feature type="domain" description="CAAX prenyl protease 2/Lysostaphin resistance protein A-like" evidence="2">
    <location>
        <begin position="115"/>
        <end position="203"/>
    </location>
</feature>
<dbReference type="InterPro" id="IPR003675">
    <property type="entry name" value="Rce1/LyrA-like_dom"/>
</dbReference>
<evidence type="ECO:0000313" key="3">
    <source>
        <dbReference type="EMBL" id="KUL25727.1"/>
    </source>
</evidence>
<evidence type="ECO:0000259" key="2">
    <source>
        <dbReference type="Pfam" id="PF02517"/>
    </source>
</evidence>
<reference evidence="3 4" key="1">
    <citation type="submission" date="2015-10" db="EMBL/GenBank/DDBJ databases">
        <title>Draft Genome Sequence of Chlorobium limicola strain Frasassi Growing under Artificial Lighting in the Frasassi Cave System.</title>
        <authorList>
            <person name="Mansor M."/>
            <person name="Macalady J."/>
        </authorList>
    </citation>
    <scope>NUCLEOTIDE SEQUENCE [LARGE SCALE GENOMIC DNA]</scope>
    <source>
        <strain evidence="3 4">Frasassi</strain>
    </source>
</reference>
<feature type="transmembrane region" description="Helical" evidence="1">
    <location>
        <begin position="115"/>
        <end position="133"/>
    </location>
</feature>
<sequence>MRPVFRSDRLLSYLKKPSPARFLILLFLLYYIPVILLVSGAVPFSFRWMVLAVIFLISLLLSRLKGYRAEELGIRISNLKQSLMANTLFIICIVALFLLLDDTDALAIKAEPPKTFFFFFYVIISSPLQEFLFRSFLFAEMNRSGITRAPAQIVVSAASFAFLHIIYLDAFTTLATFAAGLVFAGIYRKYPNLAGVSLSHAVIGTLAILAGIARKMS</sequence>
<organism evidence="3 4">
    <name type="scientific">Chlorobium limicola</name>
    <dbReference type="NCBI Taxonomy" id="1092"/>
    <lineage>
        <taxon>Bacteria</taxon>
        <taxon>Pseudomonadati</taxon>
        <taxon>Chlorobiota</taxon>
        <taxon>Chlorobiia</taxon>
        <taxon>Chlorobiales</taxon>
        <taxon>Chlorobiaceae</taxon>
        <taxon>Chlorobium/Pelodictyon group</taxon>
        <taxon>Chlorobium</taxon>
    </lineage>
</organism>
<dbReference type="Proteomes" id="UP000053937">
    <property type="component" value="Unassembled WGS sequence"/>
</dbReference>
<keyword evidence="1" id="KW-0812">Transmembrane</keyword>
<dbReference type="EMBL" id="LMBR01000160">
    <property type="protein sequence ID" value="KUL25727.1"/>
    <property type="molecule type" value="Genomic_DNA"/>
</dbReference>
<feature type="transmembrane region" description="Helical" evidence="1">
    <location>
        <begin position="83"/>
        <end position="100"/>
    </location>
</feature>
<keyword evidence="1" id="KW-0472">Membrane</keyword>
<dbReference type="AlphaFoldDB" id="A0A101JFE1"/>
<gene>
    <name evidence="3" type="ORF">ASB62_06520</name>
</gene>
<dbReference type="GO" id="GO:0080120">
    <property type="term" value="P:CAAX-box protein maturation"/>
    <property type="evidence" value="ECO:0007669"/>
    <property type="project" value="UniProtKB-ARBA"/>
</dbReference>
<dbReference type="Pfam" id="PF02517">
    <property type="entry name" value="Rce1-like"/>
    <property type="match status" value="1"/>
</dbReference>
<name>A0A101JFE1_CHLLI</name>
<accession>A0A101JFE1</accession>
<proteinExistence type="predicted"/>
<evidence type="ECO:0000313" key="4">
    <source>
        <dbReference type="Proteomes" id="UP000053937"/>
    </source>
</evidence>
<feature type="transmembrane region" description="Helical" evidence="1">
    <location>
        <begin position="44"/>
        <end position="62"/>
    </location>
</feature>
<evidence type="ECO:0000256" key="1">
    <source>
        <dbReference type="SAM" id="Phobius"/>
    </source>
</evidence>
<feature type="transmembrane region" description="Helical" evidence="1">
    <location>
        <begin position="154"/>
        <end position="187"/>
    </location>
</feature>
<feature type="transmembrane region" description="Helical" evidence="1">
    <location>
        <begin position="193"/>
        <end position="213"/>
    </location>
</feature>
<keyword evidence="4" id="KW-1185">Reference proteome</keyword>
<dbReference type="RefSeq" id="WP_059139144.1">
    <property type="nucleotide sequence ID" value="NZ_LMBR01000160.1"/>
</dbReference>
<protein>
    <recommendedName>
        <fullName evidence="2">CAAX prenyl protease 2/Lysostaphin resistance protein A-like domain-containing protein</fullName>
    </recommendedName>
</protein>